<protein>
    <submittedName>
        <fullName evidence="7">Anion permease</fullName>
    </submittedName>
</protein>
<feature type="transmembrane region" description="Helical" evidence="6">
    <location>
        <begin position="46"/>
        <end position="65"/>
    </location>
</feature>
<evidence type="ECO:0000256" key="1">
    <source>
        <dbReference type="ARBA" id="ARBA00004141"/>
    </source>
</evidence>
<comment type="caution">
    <text evidence="7">The sequence shown here is derived from an EMBL/GenBank/DDBJ whole genome shotgun (WGS) entry which is preliminary data.</text>
</comment>
<organism evidence="7 8">
    <name type="scientific">Dictyobacter aurantiacus</name>
    <dbReference type="NCBI Taxonomy" id="1936993"/>
    <lineage>
        <taxon>Bacteria</taxon>
        <taxon>Bacillati</taxon>
        <taxon>Chloroflexota</taxon>
        <taxon>Ktedonobacteria</taxon>
        <taxon>Ktedonobacterales</taxon>
        <taxon>Dictyobacteraceae</taxon>
        <taxon>Dictyobacter</taxon>
    </lineage>
</organism>
<feature type="transmembrane region" description="Helical" evidence="6">
    <location>
        <begin position="139"/>
        <end position="161"/>
    </location>
</feature>
<feature type="transmembrane region" description="Helical" evidence="6">
    <location>
        <begin position="303"/>
        <end position="329"/>
    </location>
</feature>
<gene>
    <name evidence="7" type="ORF">KDAU_04200</name>
</gene>
<feature type="transmembrane region" description="Helical" evidence="6">
    <location>
        <begin position="6"/>
        <end position="25"/>
    </location>
</feature>
<proteinExistence type="predicted"/>
<feature type="transmembrane region" description="Helical" evidence="6">
    <location>
        <begin position="217"/>
        <end position="238"/>
    </location>
</feature>
<feature type="transmembrane region" description="Helical" evidence="6">
    <location>
        <begin position="77"/>
        <end position="96"/>
    </location>
</feature>
<evidence type="ECO:0000256" key="5">
    <source>
        <dbReference type="ARBA" id="ARBA00023136"/>
    </source>
</evidence>
<keyword evidence="5 6" id="KW-0472">Membrane</keyword>
<sequence>MLDQNLFMLVLIIVIGLIFDFINGFHDTANAIATSVATRVLKPGTAVLMAGILNVVGALTGTAVATTIGKGIVPPSVTTQLLVIAALLAAIIWDLITWRFGIPSSSSHALIFSIVGAGVASAGWQAIEVGGLTKTFQGLIFSPILGFLGAFLLMILLLWIFAKMRPMLVSRIFGRLQILSAAWVAFSHGGNDAQKTMGVITMALASYYGWTGSNWSVPLWVILAAATSMGLGTCIGGWRVVKTMGLKVVELRPINGFAAETASAAIIEVASRLGIPVSTTHVISSAILGIGATKRLSAVRWGVAGNIVVAWILTIPVCVFLGWIIYLLLHLVTGIR</sequence>
<name>A0A401Z8A1_9CHLR</name>
<dbReference type="PANTHER" id="PTHR11101:SF80">
    <property type="entry name" value="PHOSPHATE TRANSPORTER"/>
    <property type="match status" value="1"/>
</dbReference>
<dbReference type="RefSeq" id="WP_126594400.1">
    <property type="nucleotide sequence ID" value="NZ_BIFQ01000001.1"/>
</dbReference>
<dbReference type="GO" id="GO:0005315">
    <property type="term" value="F:phosphate transmembrane transporter activity"/>
    <property type="evidence" value="ECO:0007669"/>
    <property type="project" value="InterPro"/>
</dbReference>
<dbReference type="GO" id="GO:0035435">
    <property type="term" value="P:phosphate ion transmembrane transport"/>
    <property type="evidence" value="ECO:0007669"/>
    <property type="project" value="TreeGrafter"/>
</dbReference>
<dbReference type="EMBL" id="BIFQ01000001">
    <property type="protein sequence ID" value="GCE03091.1"/>
    <property type="molecule type" value="Genomic_DNA"/>
</dbReference>
<dbReference type="Pfam" id="PF01384">
    <property type="entry name" value="PHO4"/>
    <property type="match status" value="2"/>
</dbReference>
<evidence type="ECO:0000256" key="3">
    <source>
        <dbReference type="ARBA" id="ARBA00022692"/>
    </source>
</evidence>
<evidence type="ECO:0000256" key="6">
    <source>
        <dbReference type="SAM" id="Phobius"/>
    </source>
</evidence>
<keyword evidence="8" id="KW-1185">Reference proteome</keyword>
<evidence type="ECO:0000256" key="4">
    <source>
        <dbReference type="ARBA" id="ARBA00022989"/>
    </source>
</evidence>
<dbReference type="AlphaFoldDB" id="A0A401Z8A1"/>
<keyword evidence="4 6" id="KW-1133">Transmembrane helix</keyword>
<keyword evidence="3 6" id="KW-0812">Transmembrane</keyword>
<dbReference type="InterPro" id="IPR001204">
    <property type="entry name" value="Phos_transporter"/>
</dbReference>
<dbReference type="PANTHER" id="PTHR11101">
    <property type="entry name" value="PHOSPHATE TRANSPORTER"/>
    <property type="match status" value="1"/>
</dbReference>
<reference evidence="8" key="1">
    <citation type="submission" date="2018-12" db="EMBL/GenBank/DDBJ databases">
        <title>Tengunoibacter tsumagoiensis gen. nov., sp. nov., Dictyobacter kobayashii sp. nov., D. alpinus sp. nov., and D. joshuensis sp. nov. and description of Dictyobacteraceae fam. nov. within the order Ktedonobacterales isolated from Tengu-no-mugimeshi.</title>
        <authorList>
            <person name="Wang C.M."/>
            <person name="Zheng Y."/>
            <person name="Sakai Y."/>
            <person name="Toyoda A."/>
            <person name="Minakuchi Y."/>
            <person name="Abe K."/>
            <person name="Yokota A."/>
            <person name="Yabe S."/>
        </authorList>
    </citation>
    <scope>NUCLEOTIDE SEQUENCE [LARGE SCALE GENOMIC DNA]</scope>
    <source>
        <strain evidence="8">S-27</strain>
    </source>
</reference>
<accession>A0A401Z8A1</accession>
<dbReference type="OrthoDB" id="9779554at2"/>
<feature type="transmembrane region" description="Helical" evidence="6">
    <location>
        <begin position="108"/>
        <end position="127"/>
    </location>
</feature>
<comment type="subcellular location">
    <subcellularLocation>
        <location evidence="1">Membrane</location>
        <topology evidence="1">Multi-pass membrane protein</topology>
    </subcellularLocation>
</comment>
<evidence type="ECO:0000256" key="2">
    <source>
        <dbReference type="ARBA" id="ARBA00022448"/>
    </source>
</evidence>
<dbReference type="GO" id="GO:0016020">
    <property type="term" value="C:membrane"/>
    <property type="evidence" value="ECO:0007669"/>
    <property type="project" value="UniProtKB-SubCell"/>
</dbReference>
<feature type="transmembrane region" description="Helical" evidence="6">
    <location>
        <begin position="168"/>
        <end position="186"/>
    </location>
</feature>
<keyword evidence="2" id="KW-0813">Transport</keyword>
<dbReference type="Proteomes" id="UP000287224">
    <property type="component" value="Unassembled WGS sequence"/>
</dbReference>
<evidence type="ECO:0000313" key="7">
    <source>
        <dbReference type="EMBL" id="GCE03091.1"/>
    </source>
</evidence>
<evidence type="ECO:0000313" key="8">
    <source>
        <dbReference type="Proteomes" id="UP000287224"/>
    </source>
</evidence>